<keyword evidence="2" id="KW-1185">Reference proteome</keyword>
<evidence type="ECO:0000313" key="1">
    <source>
        <dbReference type="EMBL" id="SIN72479.1"/>
    </source>
</evidence>
<name>A0A1N6DNU1_9MICO</name>
<organism evidence="1 2">
    <name type="scientific">Agromyces cerinus subsp. cerinus</name>
    <dbReference type="NCBI Taxonomy" id="232089"/>
    <lineage>
        <taxon>Bacteria</taxon>
        <taxon>Bacillati</taxon>
        <taxon>Actinomycetota</taxon>
        <taxon>Actinomycetes</taxon>
        <taxon>Micrococcales</taxon>
        <taxon>Microbacteriaceae</taxon>
        <taxon>Agromyces</taxon>
    </lineage>
</organism>
<sequence>MDDGEERRVRARVMSEFGAGHAGGWVSAIEEAERRCVKVWIGNQEVYAVPWTELVQIRQLVAAAQRVREQES</sequence>
<dbReference type="AlphaFoldDB" id="A0A1N6DNU1"/>
<dbReference type="Proteomes" id="UP000184699">
    <property type="component" value="Unassembled WGS sequence"/>
</dbReference>
<dbReference type="EMBL" id="FSRJ01000001">
    <property type="protein sequence ID" value="SIN72479.1"/>
    <property type="molecule type" value="Genomic_DNA"/>
</dbReference>
<gene>
    <name evidence="1" type="ORF">SAMN05443544_0538</name>
</gene>
<dbReference type="STRING" id="232089.SAMN05443544_0538"/>
<protein>
    <submittedName>
        <fullName evidence="1">Uncharacterized protein</fullName>
    </submittedName>
</protein>
<evidence type="ECO:0000313" key="2">
    <source>
        <dbReference type="Proteomes" id="UP000184699"/>
    </source>
</evidence>
<reference evidence="2" key="1">
    <citation type="submission" date="2016-11" db="EMBL/GenBank/DDBJ databases">
        <authorList>
            <person name="Varghese N."/>
            <person name="Submissions S."/>
        </authorList>
    </citation>
    <scope>NUCLEOTIDE SEQUENCE [LARGE SCALE GENOMIC DNA]</scope>
    <source>
        <strain evidence="2">DSM 8595</strain>
    </source>
</reference>
<proteinExistence type="predicted"/>
<accession>A0A1N6DNU1</accession>
<dbReference type="RefSeq" id="WP_143231361.1">
    <property type="nucleotide sequence ID" value="NZ_FSRJ01000001.1"/>
</dbReference>